<protein>
    <submittedName>
        <fullName evidence="3">Attractin-like protein 1</fullName>
    </submittedName>
</protein>
<gene>
    <name evidence="3" type="primary">ATRNL1</name>
</gene>
<keyword evidence="2" id="KW-1185">Reference proteome</keyword>
<feature type="non-terminal residue" evidence="3">
    <location>
        <position position="1"/>
    </location>
</feature>
<proteinExistence type="predicted"/>
<dbReference type="InParanoid" id="A0A2U3WWJ8"/>
<dbReference type="KEGG" id="oro:101377174"/>
<dbReference type="STRING" id="9708.A0A2U3WWJ8"/>
<dbReference type="Proteomes" id="UP000245340">
    <property type="component" value="Unplaced"/>
</dbReference>
<evidence type="ECO:0000313" key="3">
    <source>
        <dbReference type="RefSeq" id="XP_004413915.1"/>
    </source>
</evidence>
<name>A0A2U3WWJ8_ODORO</name>
<accession>A0A2U3WWJ8</accession>
<reference evidence="3" key="1">
    <citation type="submission" date="2025-08" db="UniProtKB">
        <authorList>
            <consortium name="RefSeq"/>
        </authorList>
    </citation>
    <scope>IDENTIFICATION</scope>
</reference>
<feature type="region of interest" description="Disordered" evidence="1">
    <location>
        <begin position="142"/>
        <end position="170"/>
    </location>
</feature>
<dbReference type="AlphaFoldDB" id="A0A2U3WWJ8"/>
<evidence type="ECO:0000256" key="1">
    <source>
        <dbReference type="SAM" id="MobiDB-lite"/>
    </source>
</evidence>
<organism evidence="2 3">
    <name type="scientific">Odobenus rosmarus divergens</name>
    <name type="common">Pacific walrus</name>
    <dbReference type="NCBI Taxonomy" id="9708"/>
    <lineage>
        <taxon>Eukaryota</taxon>
        <taxon>Metazoa</taxon>
        <taxon>Chordata</taxon>
        <taxon>Craniata</taxon>
        <taxon>Vertebrata</taxon>
        <taxon>Euteleostomi</taxon>
        <taxon>Mammalia</taxon>
        <taxon>Eutheria</taxon>
        <taxon>Laurasiatheria</taxon>
        <taxon>Carnivora</taxon>
        <taxon>Caniformia</taxon>
        <taxon>Pinnipedia</taxon>
        <taxon>Odobenidae</taxon>
        <taxon>Odobenus</taxon>
    </lineage>
</organism>
<evidence type="ECO:0000313" key="2">
    <source>
        <dbReference type="Proteomes" id="UP000245340"/>
    </source>
</evidence>
<dbReference type="RefSeq" id="XP_004413915.1">
    <property type="nucleotide sequence ID" value="XM_004413858.1"/>
</dbReference>
<sequence length="170" mass="18429">LQQKLHYFEWEHFALTIVIVVPFTEVAPPTLGFQDAFEDISLGLWDRGQGKSSLQQLLRERQQMASRPFASVDVALEVGAEQTEFLRGPLEGAPKPIAIEPCAGNRAAVLTVFLCLPRGSSGAPPPGQSGLAIASALIDISQQKPSDSKDKTSGVRNRKHHLSTRQGTCV</sequence>